<sequence>MSVKCIEIINKMKELAPPKLAESWDNVGLLVGDSNMRVEKILISLDATKDVVDEAISNEVDMILTHHPIIFKGVKHINTSTVIGRKLIKLIKNDICVYSAHTNLDSASEGLSVLLADKLKLNDSDILEPNNNFDVLDLCGTGRIGYLEEMTLEELSHYVKDKLNLERVRVIGDLDKRIRKVAVSPGSSMEFAETAYRNGADVYITGDIKYHDAMDYQEKGMALIDAGHFGTENIVLPMFEEYIKKCFGEQLQIITSKVNKDPFIIR</sequence>
<dbReference type="Proteomes" id="UP000677305">
    <property type="component" value="Chromosome"/>
</dbReference>
<dbReference type="AlphaFoldDB" id="A0A8J8M795"/>
<dbReference type="KEGG" id="vgu:HYG85_00740"/>
<dbReference type="PANTHER" id="PTHR13799:SF14">
    <property type="entry name" value="GTP CYCLOHYDROLASE 1 TYPE 2 HOMOLOG"/>
    <property type="match status" value="1"/>
</dbReference>
<evidence type="ECO:0000256" key="4">
    <source>
        <dbReference type="PIRSR" id="PIRSR602678-1"/>
    </source>
</evidence>
<evidence type="ECO:0000256" key="1">
    <source>
        <dbReference type="ARBA" id="ARBA00006964"/>
    </source>
</evidence>
<feature type="binding site" evidence="4">
    <location>
        <position position="232"/>
    </location>
    <ligand>
        <name>a divalent metal cation</name>
        <dbReference type="ChEBI" id="CHEBI:60240"/>
        <label>1</label>
    </ligand>
</feature>
<dbReference type="GO" id="GO:0046872">
    <property type="term" value="F:metal ion binding"/>
    <property type="evidence" value="ECO:0007669"/>
    <property type="project" value="UniProtKB-KW"/>
</dbReference>
<protein>
    <recommendedName>
        <fullName evidence="2">GTP cyclohydrolase 1 type 2 homolog</fullName>
    </recommendedName>
</protein>
<feature type="binding site" evidence="4">
    <location>
        <position position="228"/>
    </location>
    <ligand>
        <name>a divalent metal cation</name>
        <dbReference type="ChEBI" id="CHEBI:60240"/>
        <label>1</label>
    </ligand>
</feature>
<feature type="binding site" evidence="4">
    <location>
        <position position="105"/>
    </location>
    <ligand>
        <name>a divalent metal cation</name>
        <dbReference type="ChEBI" id="CHEBI:60240"/>
        <label>1</label>
    </ligand>
</feature>
<organism evidence="5 6">
    <name type="scientific">Vallitalea guaymasensis</name>
    <dbReference type="NCBI Taxonomy" id="1185412"/>
    <lineage>
        <taxon>Bacteria</taxon>
        <taxon>Bacillati</taxon>
        <taxon>Bacillota</taxon>
        <taxon>Clostridia</taxon>
        <taxon>Lachnospirales</taxon>
        <taxon>Vallitaleaceae</taxon>
        <taxon>Vallitalea</taxon>
    </lineage>
</organism>
<dbReference type="PANTHER" id="PTHR13799">
    <property type="entry name" value="NGG1 INTERACTING FACTOR 3"/>
    <property type="match status" value="1"/>
</dbReference>
<evidence type="ECO:0000256" key="3">
    <source>
        <dbReference type="ARBA" id="ARBA00022723"/>
    </source>
</evidence>
<dbReference type="GO" id="GO:0005737">
    <property type="term" value="C:cytoplasm"/>
    <property type="evidence" value="ECO:0007669"/>
    <property type="project" value="TreeGrafter"/>
</dbReference>
<dbReference type="EMBL" id="CP058561">
    <property type="protein sequence ID" value="QUH27523.1"/>
    <property type="molecule type" value="Genomic_DNA"/>
</dbReference>
<evidence type="ECO:0000313" key="5">
    <source>
        <dbReference type="EMBL" id="QUH27523.1"/>
    </source>
</evidence>
<comment type="similarity">
    <text evidence="1">Belongs to the GTP cyclohydrolase I type 2/NIF3 family.</text>
</comment>
<dbReference type="SUPFAM" id="SSF102705">
    <property type="entry name" value="NIF3 (NGG1p interacting factor 3)-like"/>
    <property type="match status" value="1"/>
</dbReference>
<proteinExistence type="inferred from homology"/>
<feature type="binding site" evidence="4">
    <location>
        <position position="67"/>
    </location>
    <ligand>
        <name>a divalent metal cation</name>
        <dbReference type="ChEBI" id="CHEBI:60240"/>
        <label>1</label>
    </ligand>
</feature>
<keyword evidence="3 4" id="KW-0479">Metal-binding</keyword>
<name>A0A8J8M795_9FIRM</name>
<dbReference type="NCBIfam" id="TIGR00486">
    <property type="entry name" value="YbgI_SA1388"/>
    <property type="match status" value="1"/>
</dbReference>
<evidence type="ECO:0000313" key="6">
    <source>
        <dbReference type="Proteomes" id="UP000677305"/>
    </source>
</evidence>
<evidence type="ECO:0000256" key="2">
    <source>
        <dbReference type="ARBA" id="ARBA00022112"/>
    </source>
</evidence>
<dbReference type="FunFam" id="3.40.1390.30:FF:000001">
    <property type="entry name" value="GTP cyclohydrolase 1 type 2"/>
    <property type="match status" value="1"/>
</dbReference>
<dbReference type="RefSeq" id="WP_212691881.1">
    <property type="nucleotide sequence ID" value="NZ_CAJXUH010000004.1"/>
</dbReference>
<dbReference type="Pfam" id="PF01784">
    <property type="entry name" value="DUF34_NIF3"/>
    <property type="match status" value="1"/>
</dbReference>
<feature type="binding site" evidence="4">
    <location>
        <position position="66"/>
    </location>
    <ligand>
        <name>a divalent metal cation</name>
        <dbReference type="ChEBI" id="CHEBI:60240"/>
        <label>1</label>
    </ligand>
</feature>
<keyword evidence="6" id="KW-1185">Reference proteome</keyword>
<reference evidence="5 6" key="1">
    <citation type="submission" date="2020-07" db="EMBL/GenBank/DDBJ databases">
        <title>Vallitalea guaymasensis genome.</title>
        <authorList>
            <person name="Postec A."/>
        </authorList>
    </citation>
    <scope>NUCLEOTIDE SEQUENCE [LARGE SCALE GENOMIC DNA]</scope>
    <source>
        <strain evidence="5 6">Ra1766G1</strain>
    </source>
</reference>
<gene>
    <name evidence="5" type="ORF">HYG85_00740</name>
</gene>
<dbReference type="InterPro" id="IPR036069">
    <property type="entry name" value="DUF34/NIF3_sf"/>
</dbReference>
<dbReference type="Gene3D" id="3.40.1390.30">
    <property type="entry name" value="NIF3 (NGG1p interacting factor 3)-like"/>
    <property type="match status" value="2"/>
</dbReference>
<dbReference type="InterPro" id="IPR002678">
    <property type="entry name" value="DUF34/NIF3"/>
</dbReference>
<accession>A0A8J8M795</accession>